<feature type="domain" description="SPOR" evidence="2">
    <location>
        <begin position="487"/>
        <end position="571"/>
    </location>
</feature>
<dbReference type="OrthoDB" id="7338235at2"/>
<dbReference type="InterPro" id="IPR036680">
    <property type="entry name" value="SPOR-like_sf"/>
</dbReference>
<protein>
    <submittedName>
        <fullName evidence="3">Cell division protein FtsN</fullName>
    </submittedName>
</protein>
<evidence type="ECO:0000313" key="3">
    <source>
        <dbReference type="EMBL" id="SEG80001.1"/>
    </source>
</evidence>
<feature type="compositionally biased region" description="Polar residues" evidence="1">
    <location>
        <begin position="410"/>
        <end position="431"/>
    </location>
</feature>
<keyword evidence="3" id="KW-0132">Cell division</keyword>
<feature type="region of interest" description="Disordered" evidence="1">
    <location>
        <begin position="92"/>
        <end position="114"/>
    </location>
</feature>
<dbReference type="RefSeq" id="WP_160115907.1">
    <property type="nucleotide sequence ID" value="NZ_FNUY01000015.1"/>
</dbReference>
<gene>
    <name evidence="3" type="ORF">SAMN04488115_11558</name>
</gene>
<feature type="region of interest" description="Disordered" evidence="1">
    <location>
        <begin position="357"/>
        <end position="378"/>
    </location>
</feature>
<dbReference type="InterPro" id="IPR007730">
    <property type="entry name" value="SPOR-like_dom"/>
</dbReference>
<dbReference type="Pfam" id="PF05036">
    <property type="entry name" value="SPOR"/>
    <property type="match status" value="1"/>
</dbReference>
<dbReference type="PROSITE" id="PS51724">
    <property type="entry name" value="SPOR"/>
    <property type="match status" value="1"/>
</dbReference>
<dbReference type="AlphaFoldDB" id="A0A1H6D419"/>
<accession>A0A1H6D419</accession>
<dbReference type="EMBL" id="FNUY01000015">
    <property type="protein sequence ID" value="SEG80001.1"/>
    <property type="molecule type" value="Genomic_DNA"/>
</dbReference>
<name>A0A1H6D419_9HYPH</name>
<keyword evidence="3" id="KW-0131">Cell cycle</keyword>
<feature type="region of interest" description="Disordered" evidence="1">
    <location>
        <begin position="404"/>
        <end position="475"/>
    </location>
</feature>
<dbReference type="Proteomes" id="UP000236743">
    <property type="component" value="Unassembled WGS sequence"/>
</dbReference>
<proteinExistence type="predicted"/>
<dbReference type="Gene3D" id="3.30.70.1070">
    <property type="entry name" value="Sporulation related repeat"/>
    <property type="match status" value="1"/>
</dbReference>
<sequence length="571" mass="59037">MSEPARNRFALDLEDLERQLRGAGQAPKVGQPADPLAELTRIVGQDDPLKDIFASRGHAPAASQPVHSQPVQAWPVARQEPAYNRQEPAYDRQEPAFPNVPPRQPVPVSASAPPAELRGALDEFEALLRRTDGPRAEAAANVPASAEAYVPPAEQDFGDQDFGQPAQQAYSRPASIQGVTAAPRDLDQDAGGYGAPAYAPYGYDQHGQPEGAQMADEDMPDLEPRRSRKGLWTAAALIAVGLIGVGGVMTFRGPTVTKDGQPPMISADRGPTKVEPVNPGGAEIPNQNKQIYERVGGDSAAGQTKVVSREEQPVDVQQAARSMPARVVLPGPGSAVTPADTSASNPLAQAPAAPARIATPSETALTPVPPVPGLGEPRRVRTVSIRPDGSPSAAPGAAIAAYENGGQPLATGSTQVRPSMVGTGNPSTAISGAQPRPRPAATPDQPKVQERVATPPAATTPSAPPRVASAAPAPAAAAPAPATAAIRSGTGDFSVQLAAPGSESEARATFAALQRKYPGQLGGQSPIVRKTDLAGGKTVYRLRVGPYSRDDATTMCTQLQAAGGQCFIAKN</sequence>
<dbReference type="SUPFAM" id="SSF110997">
    <property type="entry name" value="Sporulation related repeat"/>
    <property type="match status" value="1"/>
</dbReference>
<evidence type="ECO:0000313" key="4">
    <source>
        <dbReference type="Proteomes" id="UP000236743"/>
    </source>
</evidence>
<reference evidence="3 4" key="1">
    <citation type="submission" date="2016-10" db="EMBL/GenBank/DDBJ databases">
        <authorList>
            <person name="de Groot N.N."/>
        </authorList>
    </citation>
    <scope>NUCLEOTIDE SEQUENCE [LARGE SCALE GENOMIC DNA]</scope>
    <source>
        <strain evidence="3 4">DSM 26656</strain>
    </source>
</reference>
<dbReference type="GO" id="GO:0042834">
    <property type="term" value="F:peptidoglycan binding"/>
    <property type="evidence" value="ECO:0007669"/>
    <property type="project" value="InterPro"/>
</dbReference>
<evidence type="ECO:0000259" key="2">
    <source>
        <dbReference type="PROSITE" id="PS51724"/>
    </source>
</evidence>
<dbReference type="GO" id="GO:0051301">
    <property type="term" value="P:cell division"/>
    <property type="evidence" value="ECO:0007669"/>
    <property type="project" value="UniProtKB-KW"/>
</dbReference>
<keyword evidence="4" id="KW-1185">Reference proteome</keyword>
<evidence type="ECO:0000256" key="1">
    <source>
        <dbReference type="SAM" id="MobiDB-lite"/>
    </source>
</evidence>
<feature type="compositionally biased region" description="Low complexity" evidence="1">
    <location>
        <begin position="451"/>
        <end position="475"/>
    </location>
</feature>
<organism evidence="3 4">
    <name type="scientific">Bosea lathyri</name>
    <dbReference type="NCBI Taxonomy" id="1036778"/>
    <lineage>
        <taxon>Bacteria</taxon>
        <taxon>Pseudomonadati</taxon>
        <taxon>Pseudomonadota</taxon>
        <taxon>Alphaproteobacteria</taxon>
        <taxon>Hyphomicrobiales</taxon>
        <taxon>Boseaceae</taxon>
        <taxon>Bosea</taxon>
    </lineage>
</organism>